<dbReference type="AlphaFoldDB" id="A0A429GHP6"/>
<keyword evidence="4" id="KW-1185">Reference proteome</keyword>
<comment type="caution">
    <text evidence="3">The sequence shown here is derived from an EMBL/GenBank/DDBJ whole genome shotgun (WGS) entry which is preliminary data.</text>
</comment>
<dbReference type="InterPro" id="IPR013783">
    <property type="entry name" value="Ig-like_fold"/>
</dbReference>
<dbReference type="InterPro" id="IPR022409">
    <property type="entry name" value="PKD/Chitinase_dom"/>
</dbReference>
<gene>
    <name evidence="3" type="ORF">D6D85_10480</name>
</gene>
<sequence length="851" mass="95596">MRFSGIILALTLISILTPAFNVQIVKAESVSHQLILYTSTRDGVIRVFLNGSKQILEHVRSGYSLEILGNRIYMNQYPGYISVYTTEGVFLKNINIPSSVSYFITFVVLPDERIALLDNENDKVYFIDSLGNFITKVDILEAPDNHLQNLDGIVINNKLIISEDGNKHIIQIDLMTYKKTIFKDMSKIPEVWLGAITYSNGYYYVCGPSSIYKFSENGDVSKIAEIPDYNIVGIVVVDDYAYVSVNFGGKIYKVDLRSGISEVLTSNLNYPLDLEAQILSETLPPTLTLFEPQISGLTVTINGVATPGYEGASITGIAPHCFHWDWGDGNSEDHCFPATHTYSSAGTYTITVTAYQSDGLSTTKTLSVKVEAENKPPTAYIDSISPNPAYEGQTISFSGHGYDPDGKIAECDWRADGRVLSSSCSFSTSLPPGKYTIYFRVKDDKGAWSKWVTETLEVKAKQKEEIPKEGAEKLSELARGKSAFFRSLAEFIDKKTDPRKYLDQFASDLRNLGEFLGKPPENVEEASKKALKDFLLKIIDPNGVIDTADALGKISTVTAYAFMESADVNFWYVIWTNEPLKSDLKAVAEEMNKAADLYDEEANCWEGITKGKCDIDHLKNILNREKDQLIKLKATVNEKIENILSVFRNPSPEVVLNDYKKVVEGDVLKYELPSPPYPCETVEISIEQVPKPAKNFWEFWITDPSYEIEIYPYYYYYPSSFQCQKDEKPLTSRPGACLVNRSLTYNTKSIFGSSMSVTWSVKDLYPLGTFEYDVLGLVIRVKDFGGDNTFTFWTDEGIKEAQIAVKMVYKSSGKYIQLYSFGAQQLENLRSNLITILDKYLDTINNTLTKL</sequence>
<reference evidence="3 4" key="1">
    <citation type="submission" date="2018-10" db="EMBL/GenBank/DDBJ databases">
        <title>Co-occurring genomic capacity for anaerobic methane metabolism and dissimilatory sulfite reduction discovered in the Korarchaeota.</title>
        <authorList>
            <person name="Mckay L.J."/>
            <person name="Dlakic M."/>
            <person name="Fields M.W."/>
            <person name="Delmont T.O."/>
            <person name="Eren A.M."/>
            <person name="Jay Z.J."/>
            <person name="Klingelsmith K.B."/>
            <person name="Rusch D.B."/>
            <person name="Inskeep W.P."/>
        </authorList>
    </citation>
    <scope>NUCLEOTIDE SEQUENCE [LARGE SCALE GENOMIC DNA]</scope>
    <source>
        <strain evidence="3 4">MDKW</strain>
    </source>
</reference>
<dbReference type="SUPFAM" id="SSF101898">
    <property type="entry name" value="NHL repeat"/>
    <property type="match status" value="1"/>
</dbReference>
<dbReference type="SMART" id="SM00089">
    <property type="entry name" value="PKD"/>
    <property type="match status" value="2"/>
</dbReference>
<dbReference type="SUPFAM" id="SSF49299">
    <property type="entry name" value="PKD domain"/>
    <property type="match status" value="2"/>
</dbReference>
<dbReference type="RefSeq" id="WP_125671920.1">
    <property type="nucleotide sequence ID" value="NZ_RCOS01000117.1"/>
</dbReference>
<dbReference type="OrthoDB" id="85944at2157"/>
<evidence type="ECO:0000259" key="2">
    <source>
        <dbReference type="PROSITE" id="PS50093"/>
    </source>
</evidence>
<dbReference type="EMBL" id="RCOS01000117">
    <property type="protein sequence ID" value="RSN73423.1"/>
    <property type="molecule type" value="Genomic_DNA"/>
</dbReference>
<dbReference type="CDD" id="cd00146">
    <property type="entry name" value="PKD"/>
    <property type="match status" value="1"/>
</dbReference>
<proteinExistence type="predicted"/>
<evidence type="ECO:0000256" key="1">
    <source>
        <dbReference type="SAM" id="Coils"/>
    </source>
</evidence>
<dbReference type="InterPro" id="IPR035986">
    <property type="entry name" value="PKD_dom_sf"/>
</dbReference>
<dbReference type="InterPro" id="IPR011042">
    <property type="entry name" value="6-blade_b-propeller_TolB-like"/>
</dbReference>
<keyword evidence="1" id="KW-0175">Coiled coil</keyword>
<evidence type="ECO:0000313" key="4">
    <source>
        <dbReference type="Proteomes" id="UP000277582"/>
    </source>
</evidence>
<evidence type="ECO:0000313" key="3">
    <source>
        <dbReference type="EMBL" id="RSN73423.1"/>
    </source>
</evidence>
<dbReference type="PROSITE" id="PS50093">
    <property type="entry name" value="PKD"/>
    <property type="match status" value="1"/>
</dbReference>
<protein>
    <submittedName>
        <fullName evidence="3">PKD domain-containing protein</fullName>
    </submittedName>
</protein>
<dbReference type="Proteomes" id="UP000277582">
    <property type="component" value="Unassembled WGS sequence"/>
</dbReference>
<accession>A0A429GHP6</accession>
<feature type="domain" description="PKD" evidence="2">
    <location>
        <begin position="319"/>
        <end position="375"/>
    </location>
</feature>
<feature type="coiled-coil region" evidence="1">
    <location>
        <begin position="615"/>
        <end position="642"/>
    </location>
</feature>
<dbReference type="Gene3D" id="2.60.40.10">
    <property type="entry name" value="Immunoglobulins"/>
    <property type="match status" value="2"/>
</dbReference>
<dbReference type="Gene3D" id="2.120.10.30">
    <property type="entry name" value="TolB, C-terminal domain"/>
    <property type="match status" value="1"/>
</dbReference>
<organism evidence="3 4">
    <name type="scientific">Candidatus Methanodesulfokora washburnensis</name>
    <dbReference type="NCBI Taxonomy" id="2478471"/>
    <lineage>
        <taxon>Archaea</taxon>
        <taxon>Thermoproteota</taxon>
        <taxon>Candidatus Korarchaeia</taxon>
        <taxon>Candidatus Korarchaeia incertae sedis</taxon>
        <taxon>Candidatus Methanodesulfokora</taxon>
    </lineage>
</organism>
<dbReference type="InterPro" id="IPR000601">
    <property type="entry name" value="PKD_dom"/>
</dbReference>
<dbReference type="Pfam" id="PF18911">
    <property type="entry name" value="PKD_4"/>
    <property type="match status" value="1"/>
</dbReference>
<name>A0A429GHP6_9CREN</name>